<dbReference type="InterPro" id="IPR050706">
    <property type="entry name" value="Cyclic-di-GMP_PDE-like"/>
</dbReference>
<dbReference type="eggNOG" id="COG2200">
    <property type="taxonomic scope" value="Bacteria"/>
</dbReference>
<sequence length="428" mass="46533">MSAVPPLTPSFEAALACLSGLGGPAGQSVTGHHAGLRLASHFQPIFSLSHGRVVGHEALLRASDATGAGLPPPRFFDGHDSNELLWRDQLVRTMHMANYAKAAPQSQWLFLNLHPQVFLQSPQTTFDACSEAMPADLRLQPKQIVVEVLEDAVRDDANFDAAVATIRSQGGLIALDDFGAGHSNFDRVWRLRPEIVKLDRSLVERAALDLRARRVVIQMTSLLHECGALVLMEGVETEAEAFVALEADADLVQGYFFARPQAALVGPNHASEALNAIWSGFGERWREEDAGYRERIAPYFNAIGYASALLAGGRPLEEATQSFLALPGTELCYLLGQDGRQVGVNQWGRSPAAGNGTAFEPFRDTRGARWARRPYFRRAVAAVGKVQVTRPYRTLHGSHLCVTVSTAFRAPASQGGELQVICGDLTWS</sequence>
<dbReference type="PANTHER" id="PTHR33121">
    <property type="entry name" value="CYCLIC DI-GMP PHOSPHODIESTERASE PDEF"/>
    <property type="match status" value="1"/>
</dbReference>
<dbReference type="InterPro" id="IPR035919">
    <property type="entry name" value="EAL_sf"/>
</dbReference>
<reference evidence="2 3" key="1">
    <citation type="journal article" date="2007" name="J. Bacteriol.">
        <title>Whole-genome analysis of the methyl tert-butyl ether-degrading beta-proteobacterium Methylibium petroleiphilum PM1.</title>
        <authorList>
            <person name="Kane S.R."/>
            <person name="Chakicherla A.Y."/>
            <person name="Chain P.S.G."/>
            <person name="Schmidt R."/>
            <person name="Shin M.W."/>
            <person name="Legler T.C."/>
            <person name="Scow K.M."/>
            <person name="Larimer F.W."/>
            <person name="Lucas S.M."/>
            <person name="Richardson P.M."/>
            <person name="Hristova K.R."/>
        </authorList>
    </citation>
    <scope>NUCLEOTIDE SEQUENCE [LARGE SCALE GENOMIC DNA]</scope>
    <source>
        <strain evidence="3">ATCC BAA-1232 / LMG 22953 / PM1</strain>
    </source>
</reference>
<evidence type="ECO:0000313" key="2">
    <source>
        <dbReference type="EMBL" id="ABM95170.1"/>
    </source>
</evidence>
<dbReference type="SUPFAM" id="SSF141868">
    <property type="entry name" value="EAL domain-like"/>
    <property type="match status" value="1"/>
</dbReference>
<dbReference type="PANTHER" id="PTHR33121:SF76">
    <property type="entry name" value="SIGNALING PROTEIN"/>
    <property type="match status" value="1"/>
</dbReference>
<dbReference type="PROSITE" id="PS50883">
    <property type="entry name" value="EAL"/>
    <property type="match status" value="1"/>
</dbReference>
<dbReference type="InterPro" id="IPR029151">
    <property type="entry name" value="Sensor-like_sf"/>
</dbReference>
<dbReference type="KEGG" id="mpt:Mpe_A2214"/>
<dbReference type="GO" id="GO:0071111">
    <property type="term" value="F:cyclic-guanylate-specific phosphodiesterase activity"/>
    <property type="evidence" value="ECO:0007669"/>
    <property type="project" value="InterPro"/>
</dbReference>
<keyword evidence="3" id="KW-1185">Reference proteome</keyword>
<feature type="domain" description="EAL" evidence="1">
    <location>
        <begin position="18"/>
        <end position="274"/>
    </location>
</feature>
<dbReference type="RefSeq" id="WP_011829807.1">
    <property type="nucleotide sequence ID" value="NC_008825.1"/>
</dbReference>
<proteinExistence type="predicted"/>
<name>A2SHY1_METPP</name>
<dbReference type="STRING" id="420662.Mpe_A2214"/>
<accession>A2SHY1</accession>
<protein>
    <submittedName>
        <fullName evidence="2">Diguanylate phosphodiesterase</fullName>
    </submittedName>
</protein>
<dbReference type="Gene3D" id="3.30.450.20">
    <property type="entry name" value="PAS domain"/>
    <property type="match status" value="1"/>
</dbReference>
<dbReference type="Pfam" id="PF00563">
    <property type="entry name" value="EAL"/>
    <property type="match status" value="1"/>
</dbReference>
<dbReference type="SMART" id="SM00052">
    <property type="entry name" value="EAL"/>
    <property type="match status" value="1"/>
</dbReference>
<dbReference type="AlphaFoldDB" id="A2SHY1"/>
<dbReference type="HOGENOM" id="CLU_015702_0_0_4"/>
<dbReference type="Proteomes" id="UP000000366">
    <property type="component" value="Chromosome"/>
</dbReference>
<evidence type="ECO:0000259" key="1">
    <source>
        <dbReference type="PROSITE" id="PS50883"/>
    </source>
</evidence>
<organism evidence="2 3">
    <name type="scientific">Methylibium petroleiphilum (strain ATCC BAA-1232 / LMG 22953 / PM1)</name>
    <dbReference type="NCBI Taxonomy" id="420662"/>
    <lineage>
        <taxon>Bacteria</taxon>
        <taxon>Pseudomonadati</taxon>
        <taxon>Pseudomonadota</taxon>
        <taxon>Betaproteobacteria</taxon>
        <taxon>Burkholderiales</taxon>
        <taxon>Sphaerotilaceae</taxon>
        <taxon>Methylibium</taxon>
    </lineage>
</organism>
<dbReference type="Gene3D" id="3.20.20.450">
    <property type="entry name" value="EAL domain"/>
    <property type="match status" value="1"/>
</dbReference>
<gene>
    <name evidence="2" type="ordered locus">Mpe_A2214</name>
</gene>
<dbReference type="CDD" id="cd01948">
    <property type="entry name" value="EAL"/>
    <property type="match status" value="1"/>
</dbReference>
<dbReference type="InterPro" id="IPR001633">
    <property type="entry name" value="EAL_dom"/>
</dbReference>
<dbReference type="EMBL" id="CP000555">
    <property type="protein sequence ID" value="ABM95170.1"/>
    <property type="molecule type" value="Genomic_DNA"/>
</dbReference>
<evidence type="ECO:0000313" key="3">
    <source>
        <dbReference type="Proteomes" id="UP000000366"/>
    </source>
</evidence>
<dbReference type="SUPFAM" id="SSF103190">
    <property type="entry name" value="Sensory domain-like"/>
    <property type="match status" value="1"/>
</dbReference>